<feature type="domain" description="4Fe-4S ferredoxin-type" evidence="4">
    <location>
        <begin position="68"/>
        <end position="98"/>
    </location>
</feature>
<reference evidence="5" key="1">
    <citation type="submission" date="2020-10" db="EMBL/GenBank/DDBJ databases">
        <authorList>
            <person name="Gilroy R."/>
        </authorList>
    </citation>
    <scope>NUCLEOTIDE SEQUENCE</scope>
    <source>
        <strain evidence="5">15467</strain>
    </source>
</reference>
<dbReference type="InterPro" id="IPR009051">
    <property type="entry name" value="Helical_ferredxn"/>
</dbReference>
<keyword evidence="2" id="KW-0408">Iron</keyword>
<keyword evidence="1" id="KW-0479">Metal-binding</keyword>
<evidence type="ECO:0000256" key="3">
    <source>
        <dbReference type="ARBA" id="ARBA00023014"/>
    </source>
</evidence>
<evidence type="ECO:0000256" key="2">
    <source>
        <dbReference type="ARBA" id="ARBA00023004"/>
    </source>
</evidence>
<evidence type="ECO:0000313" key="5">
    <source>
        <dbReference type="EMBL" id="MBO8429173.1"/>
    </source>
</evidence>
<dbReference type="PROSITE" id="PS00198">
    <property type="entry name" value="4FE4S_FER_1"/>
    <property type="match status" value="1"/>
</dbReference>
<gene>
    <name evidence="5" type="ORF">IAC68_04490</name>
</gene>
<evidence type="ECO:0000256" key="1">
    <source>
        <dbReference type="ARBA" id="ARBA00022723"/>
    </source>
</evidence>
<accession>A0A9D9GZ07</accession>
<dbReference type="Proteomes" id="UP000823635">
    <property type="component" value="Unassembled WGS sequence"/>
</dbReference>
<protein>
    <submittedName>
        <fullName evidence="5">4Fe-4S dicluster domain-containing protein</fullName>
    </submittedName>
</protein>
<dbReference type="SUPFAM" id="SSF46548">
    <property type="entry name" value="alpha-helical ferredoxin"/>
    <property type="match status" value="1"/>
</dbReference>
<evidence type="ECO:0000313" key="6">
    <source>
        <dbReference type="Proteomes" id="UP000823635"/>
    </source>
</evidence>
<dbReference type="EMBL" id="JADINB010000101">
    <property type="protein sequence ID" value="MBO8429173.1"/>
    <property type="molecule type" value="Genomic_DNA"/>
</dbReference>
<dbReference type="AlphaFoldDB" id="A0A9D9GZ07"/>
<dbReference type="Pfam" id="PF13534">
    <property type="entry name" value="Fer4_17"/>
    <property type="match status" value="1"/>
</dbReference>
<dbReference type="PROSITE" id="PS51379">
    <property type="entry name" value="4FE4S_FER_2"/>
    <property type="match status" value="2"/>
</dbReference>
<organism evidence="5 6">
    <name type="scientific">Candidatus Egerieousia excrementavium</name>
    <dbReference type="NCBI Taxonomy" id="2840778"/>
    <lineage>
        <taxon>Bacteria</taxon>
        <taxon>Pseudomonadati</taxon>
        <taxon>Bacteroidota</taxon>
        <taxon>Bacteroidia</taxon>
        <taxon>Bacteroidales</taxon>
        <taxon>Candidatus Egerieousia</taxon>
    </lineage>
</organism>
<name>A0A9D9GZ07_9BACT</name>
<keyword evidence="3" id="KW-0411">Iron-sulfur</keyword>
<evidence type="ECO:0000259" key="4">
    <source>
        <dbReference type="PROSITE" id="PS51379"/>
    </source>
</evidence>
<comment type="caution">
    <text evidence="5">The sequence shown here is derived from an EMBL/GenBank/DDBJ whole genome shotgun (WGS) entry which is preliminary data.</text>
</comment>
<dbReference type="Gene3D" id="1.10.1060.10">
    <property type="entry name" value="Alpha-helical ferredoxin"/>
    <property type="match status" value="1"/>
</dbReference>
<dbReference type="InterPro" id="IPR017900">
    <property type="entry name" value="4Fe4S_Fe_S_CS"/>
</dbReference>
<feature type="domain" description="4Fe-4S ferredoxin-type" evidence="4">
    <location>
        <begin position="25"/>
        <end position="56"/>
    </location>
</feature>
<dbReference type="GO" id="GO:0051536">
    <property type="term" value="F:iron-sulfur cluster binding"/>
    <property type="evidence" value="ECO:0007669"/>
    <property type="project" value="UniProtKB-KW"/>
</dbReference>
<dbReference type="GO" id="GO:0046872">
    <property type="term" value="F:metal ion binding"/>
    <property type="evidence" value="ECO:0007669"/>
    <property type="project" value="UniProtKB-KW"/>
</dbReference>
<reference evidence="5" key="2">
    <citation type="journal article" date="2021" name="PeerJ">
        <title>Extensive microbial diversity within the chicken gut microbiome revealed by metagenomics and culture.</title>
        <authorList>
            <person name="Gilroy R."/>
            <person name="Ravi A."/>
            <person name="Getino M."/>
            <person name="Pursley I."/>
            <person name="Horton D.L."/>
            <person name="Alikhan N.F."/>
            <person name="Baker D."/>
            <person name="Gharbi K."/>
            <person name="Hall N."/>
            <person name="Watson M."/>
            <person name="Adriaenssens E.M."/>
            <person name="Foster-Nyarko E."/>
            <person name="Jarju S."/>
            <person name="Secka A."/>
            <person name="Antonio M."/>
            <person name="Oren A."/>
            <person name="Chaudhuri R.R."/>
            <person name="La Ragione R."/>
            <person name="Hildebrand F."/>
            <person name="Pallen M.J."/>
        </authorList>
    </citation>
    <scope>NUCLEOTIDE SEQUENCE</scope>
    <source>
        <strain evidence="5">15467</strain>
    </source>
</reference>
<sequence>MDFGFSLSPSSRIDLDLFDRERFRQLTELEPDVLKCMACGSCTATCTAGKFAKNSLRSAILCLQNGQQAQALEYLKPCMLCGKCFMVCPRGINTRHLILSILKIYGDTK</sequence>
<dbReference type="InterPro" id="IPR017896">
    <property type="entry name" value="4Fe4S_Fe-S-bd"/>
</dbReference>
<proteinExistence type="predicted"/>